<dbReference type="EMBL" id="SDWY01000005">
    <property type="protein sequence ID" value="MDN6900935.1"/>
    <property type="molecule type" value="Genomic_DNA"/>
</dbReference>
<accession>A0AAJ1RBW5</accession>
<proteinExistence type="predicted"/>
<sequence>MINGLTETNYKVLYTSLETYLHRINLRALFGQQFLVEQYDSLLAKGYTKLAGQYYQQLENYAMLEQLSQHIECHSGDELADIRAIDREVN</sequence>
<reference evidence="1" key="1">
    <citation type="submission" date="2019-01" db="EMBL/GenBank/DDBJ databases">
        <title>Oenococcus sicerae UCMA17102.</title>
        <authorList>
            <person name="Cousin F.J."/>
            <person name="Le Guellec R."/>
            <person name="Cretenet M."/>
        </authorList>
    </citation>
    <scope>NUCLEOTIDE SEQUENCE</scope>
    <source>
        <strain evidence="1">UCMA17102</strain>
    </source>
</reference>
<comment type="caution">
    <text evidence="1">The sequence shown here is derived from an EMBL/GenBank/DDBJ whole genome shotgun (WGS) entry which is preliminary data.</text>
</comment>
<dbReference type="Proteomes" id="UP001167919">
    <property type="component" value="Unassembled WGS sequence"/>
</dbReference>
<name>A0AAJ1RBW5_9LACO</name>
<protein>
    <submittedName>
        <fullName evidence="1">Uncharacterized protein</fullName>
    </submittedName>
</protein>
<dbReference type="AlphaFoldDB" id="A0AAJ1RBW5"/>
<gene>
    <name evidence="1" type="ORF">EVC35_08055</name>
</gene>
<evidence type="ECO:0000313" key="1">
    <source>
        <dbReference type="EMBL" id="MDN6900935.1"/>
    </source>
</evidence>
<dbReference type="RefSeq" id="WP_301711457.1">
    <property type="nucleotide sequence ID" value="NZ_SDWY01000005.1"/>
</dbReference>
<organism evidence="1 2">
    <name type="scientific">Oenococcus sicerae</name>
    <dbReference type="NCBI Taxonomy" id="2203724"/>
    <lineage>
        <taxon>Bacteria</taxon>
        <taxon>Bacillati</taxon>
        <taxon>Bacillota</taxon>
        <taxon>Bacilli</taxon>
        <taxon>Lactobacillales</taxon>
        <taxon>Lactobacillaceae</taxon>
        <taxon>Oenococcus</taxon>
    </lineage>
</organism>
<evidence type="ECO:0000313" key="2">
    <source>
        <dbReference type="Proteomes" id="UP001167919"/>
    </source>
</evidence>